<organism evidence="2 3">
    <name type="scientific">Methanosarcina vacuolata Z-761</name>
    <dbReference type="NCBI Taxonomy" id="1434123"/>
    <lineage>
        <taxon>Archaea</taxon>
        <taxon>Methanobacteriati</taxon>
        <taxon>Methanobacteriota</taxon>
        <taxon>Stenosarchaea group</taxon>
        <taxon>Methanomicrobia</taxon>
        <taxon>Methanosarcinales</taxon>
        <taxon>Methanosarcinaceae</taxon>
        <taxon>Methanosarcina</taxon>
    </lineage>
</organism>
<dbReference type="EMBL" id="CP009520">
    <property type="protein sequence ID" value="AKB45411.1"/>
    <property type="molecule type" value="Genomic_DNA"/>
</dbReference>
<proteinExistence type="predicted"/>
<dbReference type="Proteomes" id="UP000033096">
    <property type="component" value="Chromosome"/>
</dbReference>
<name>A0A0E3LI51_9EURY</name>
<accession>A0A0E3LI51</accession>
<evidence type="ECO:0000256" key="1">
    <source>
        <dbReference type="SAM" id="MobiDB-lite"/>
    </source>
</evidence>
<dbReference type="AlphaFoldDB" id="A0A0E3LI51"/>
<feature type="region of interest" description="Disordered" evidence="1">
    <location>
        <begin position="1"/>
        <end position="30"/>
    </location>
</feature>
<gene>
    <name evidence="2" type="ORF">MSVAZ_3142</name>
</gene>
<reference evidence="2 3" key="1">
    <citation type="submission" date="2014-07" db="EMBL/GenBank/DDBJ databases">
        <title>Methanogenic archaea and the global carbon cycle.</title>
        <authorList>
            <person name="Henriksen J.R."/>
            <person name="Luke J."/>
            <person name="Reinhart S."/>
            <person name="Benedict M.N."/>
            <person name="Youngblut N.D."/>
            <person name="Metcalf M.E."/>
            <person name="Whitaker R.J."/>
            <person name="Metcalf W.W."/>
        </authorList>
    </citation>
    <scope>NUCLEOTIDE SEQUENCE [LARGE SCALE GENOMIC DNA]</scope>
    <source>
        <strain evidence="2 3">Z-761</strain>
    </source>
</reference>
<protein>
    <submittedName>
        <fullName evidence="2">Uncharacterized protein</fullName>
    </submittedName>
</protein>
<evidence type="ECO:0000313" key="2">
    <source>
        <dbReference type="EMBL" id="AKB45411.1"/>
    </source>
</evidence>
<feature type="compositionally biased region" description="Basic residues" evidence="1">
    <location>
        <begin position="18"/>
        <end position="30"/>
    </location>
</feature>
<dbReference type="PATRIC" id="fig|1434123.4.peg.3855"/>
<keyword evidence="3" id="KW-1185">Reference proteome</keyword>
<dbReference type="HOGENOM" id="CLU_2433929_0_0_2"/>
<evidence type="ECO:0000313" key="3">
    <source>
        <dbReference type="Proteomes" id="UP000033096"/>
    </source>
</evidence>
<dbReference type="KEGG" id="mvc:MSVAZ_3142"/>
<sequence>MIAASNPGKKGKSTLPRNRQKRSRFPLKKRNGYRKFTESLQKRKNITLAGEKAIISLASRGIVPYTASQMIENMRVDEEHFTGIFWKRFT</sequence>